<protein>
    <submittedName>
        <fullName evidence="10">RND family efflux transporter, MFP subunit</fullName>
    </submittedName>
</protein>
<keyword evidence="11" id="KW-1185">Reference proteome</keyword>
<dbReference type="SUPFAM" id="SSF111369">
    <property type="entry name" value="HlyD-like secretion proteins"/>
    <property type="match status" value="1"/>
</dbReference>
<dbReference type="Gene3D" id="2.40.420.20">
    <property type="match status" value="1"/>
</dbReference>
<dbReference type="RefSeq" id="WP_006522359.1">
    <property type="nucleotide sequence ID" value="NC_021184.1"/>
</dbReference>
<evidence type="ECO:0000256" key="6">
    <source>
        <dbReference type="SAM" id="Coils"/>
    </source>
</evidence>
<comment type="function">
    <text evidence="5">CzcA and CzcB together would act in zinc efflux nearly as effectively as the complete czc efflux system (CzcABC). The CzcB protein is thought to funnel zinc cations to the CzcA transport protein.</text>
</comment>
<dbReference type="AlphaFoldDB" id="R4KQH7"/>
<dbReference type="InterPro" id="IPR006143">
    <property type="entry name" value="RND_pump_MFP"/>
</dbReference>
<dbReference type="PANTHER" id="PTHR30469">
    <property type="entry name" value="MULTIDRUG RESISTANCE PROTEIN MDTA"/>
    <property type="match status" value="1"/>
</dbReference>
<accession>R4KQH7</accession>
<keyword evidence="2" id="KW-0813">Transport</keyword>
<dbReference type="eggNOG" id="COG0845">
    <property type="taxonomic scope" value="Bacteria"/>
</dbReference>
<dbReference type="GO" id="GO:0015562">
    <property type="term" value="F:efflux transmembrane transporter activity"/>
    <property type="evidence" value="ECO:0007669"/>
    <property type="project" value="TreeGrafter"/>
</dbReference>
<keyword evidence="3" id="KW-0862">Zinc</keyword>
<evidence type="ECO:0000259" key="7">
    <source>
        <dbReference type="Pfam" id="PF25954"/>
    </source>
</evidence>
<dbReference type="EMBL" id="CP003273">
    <property type="protein sequence ID" value="AGL03797.1"/>
    <property type="molecule type" value="Genomic_DNA"/>
</dbReference>
<gene>
    <name evidence="10" type="ORF">Desgi_4570</name>
</gene>
<evidence type="ECO:0000259" key="9">
    <source>
        <dbReference type="Pfam" id="PF25989"/>
    </source>
</evidence>
<evidence type="ECO:0000256" key="3">
    <source>
        <dbReference type="ARBA" id="ARBA00022833"/>
    </source>
</evidence>
<dbReference type="InterPro" id="IPR058637">
    <property type="entry name" value="YknX-like_C"/>
</dbReference>
<organism evidence="10 11">
    <name type="scientific">Desulfoscipio gibsoniae DSM 7213</name>
    <dbReference type="NCBI Taxonomy" id="767817"/>
    <lineage>
        <taxon>Bacteria</taxon>
        <taxon>Bacillati</taxon>
        <taxon>Bacillota</taxon>
        <taxon>Clostridia</taxon>
        <taxon>Eubacteriales</taxon>
        <taxon>Desulfallaceae</taxon>
        <taxon>Desulfoscipio</taxon>
    </lineage>
</organism>
<dbReference type="OrthoDB" id="9810430at2"/>
<dbReference type="Pfam" id="PF25989">
    <property type="entry name" value="YknX_C"/>
    <property type="match status" value="1"/>
</dbReference>
<feature type="coiled-coil region" evidence="6">
    <location>
        <begin position="92"/>
        <end position="119"/>
    </location>
</feature>
<evidence type="ECO:0000313" key="11">
    <source>
        <dbReference type="Proteomes" id="UP000013520"/>
    </source>
</evidence>
<evidence type="ECO:0000313" key="10">
    <source>
        <dbReference type="EMBL" id="AGL03797.1"/>
    </source>
</evidence>
<feature type="domain" description="YknX-like barrel-sandwich hybrid" evidence="8">
    <location>
        <begin position="51"/>
        <end position="217"/>
    </location>
</feature>
<dbReference type="NCBIfam" id="TIGR01730">
    <property type="entry name" value="RND_mfp"/>
    <property type="match status" value="1"/>
</dbReference>
<dbReference type="Pfam" id="PF25954">
    <property type="entry name" value="Beta-barrel_RND_2"/>
    <property type="match status" value="1"/>
</dbReference>
<dbReference type="PANTHER" id="PTHR30469:SF38">
    <property type="entry name" value="HLYD FAMILY SECRETION PROTEIN"/>
    <property type="match status" value="1"/>
</dbReference>
<proteinExistence type="inferred from homology"/>
<dbReference type="Gene3D" id="2.40.50.100">
    <property type="match status" value="1"/>
</dbReference>
<dbReference type="FunFam" id="2.40.420.20:FF:000006">
    <property type="entry name" value="RND family efflux transporter MFP subunit"/>
    <property type="match status" value="1"/>
</dbReference>
<feature type="domain" description="CusB-like beta-barrel" evidence="7">
    <location>
        <begin position="224"/>
        <end position="297"/>
    </location>
</feature>
<keyword evidence="4" id="KW-0105">Cadmium resistance</keyword>
<dbReference type="FunFam" id="2.40.30.170:FF:000010">
    <property type="entry name" value="Efflux RND transporter periplasmic adaptor subunit"/>
    <property type="match status" value="1"/>
</dbReference>
<dbReference type="GO" id="GO:0046686">
    <property type="term" value="P:response to cadmium ion"/>
    <property type="evidence" value="ECO:0007669"/>
    <property type="project" value="UniProtKB-KW"/>
</dbReference>
<dbReference type="GO" id="GO:1990281">
    <property type="term" value="C:efflux pump complex"/>
    <property type="evidence" value="ECO:0007669"/>
    <property type="project" value="TreeGrafter"/>
</dbReference>
<dbReference type="Proteomes" id="UP000013520">
    <property type="component" value="Chromosome"/>
</dbReference>
<dbReference type="Pfam" id="PF25984">
    <property type="entry name" value="BSH_YknX"/>
    <property type="match status" value="1"/>
</dbReference>
<dbReference type="Gene3D" id="1.10.287.470">
    <property type="entry name" value="Helix hairpin bin"/>
    <property type="match status" value="1"/>
</dbReference>
<dbReference type="STRING" id="767817.Desgi_4570"/>
<name>R4KQH7_9FIRM</name>
<evidence type="ECO:0000256" key="2">
    <source>
        <dbReference type="ARBA" id="ARBA00022448"/>
    </source>
</evidence>
<sequence length="375" mass="39647">MLTLAGCGKESQQTGEKETVIPIEATRVEKGVLNDITVVTGKLKALATSDVVPSGQGGKVLAVNVEVGSQVSQGQTLITLENTSKASLAAAINQAEEGVAQAQSSLEVARINYEQAAANYERGKQLYESGAIPEAGQAGFETAYEIPYKQAKVNYEETAPAALAAARAAVALARERYQEQNNNSVIKSPISGVVTAVNVNPGELASSASQVPVVTVVNLSKVEVETTVTESLINKIKRGQEVPVTISAVSNKPFTGVIAKIALAADPTSKAYPIKVQINNSQQTLKPGMFAEVQIKNALPETLLIPRDAVVKKGDVDIVWVINKDRVKSCEVTVGASDGKKIQILKGLKEGEQVVTSGQNMLKDDTKVEIKSQVK</sequence>
<evidence type="ECO:0000256" key="5">
    <source>
        <dbReference type="ARBA" id="ARBA00058766"/>
    </source>
</evidence>
<dbReference type="HOGENOM" id="CLU_018816_14_4_9"/>
<evidence type="ECO:0000256" key="1">
    <source>
        <dbReference type="ARBA" id="ARBA00009477"/>
    </source>
</evidence>
<dbReference type="KEGG" id="dgi:Desgi_4570"/>
<evidence type="ECO:0000259" key="8">
    <source>
        <dbReference type="Pfam" id="PF25984"/>
    </source>
</evidence>
<reference evidence="10 11" key="1">
    <citation type="submission" date="2012-01" db="EMBL/GenBank/DDBJ databases">
        <title>Complete sequence of Desulfotomaculum gibsoniae DSM 7213.</title>
        <authorList>
            <consortium name="US DOE Joint Genome Institute"/>
            <person name="Lucas S."/>
            <person name="Han J."/>
            <person name="Lapidus A."/>
            <person name="Cheng J.-F."/>
            <person name="Goodwin L."/>
            <person name="Pitluck S."/>
            <person name="Peters L."/>
            <person name="Ovchinnikova G."/>
            <person name="Teshima H."/>
            <person name="Detter J.C."/>
            <person name="Han C."/>
            <person name="Tapia R."/>
            <person name="Land M."/>
            <person name="Hauser L."/>
            <person name="Kyrpides N."/>
            <person name="Ivanova N."/>
            <person name="Pagani I."/>
            <person name="Parshina S."/>
            <person name="Plugge C."/>
            <person name="Muyzer G."/>
            <person name="Kuever J."/>
            <person name="Ivanova A."/>
            <person name="Nazina T."/>
            <person name="Klenk H.-P."/>
            <person name="Brambilla E."/>
            <person name="Spring S."/>
            <person name="Stams A.F."/>
            <person name="Woyke T."/>
        </authorList>
    </citation>
    <scope>NUCLEOTIDE SEQUENCE [LARGE SCALE GENOMIC DNA]</scope>
    <source>
        <strain evidence="10 11">DSM 7213</strain>
    </source>
</reference>
<feature type="domain" description="YknX-like C-terminal permuted SH3-like" evidence="9">
    <location>
        <begin position="304"/>
        <end position="369"/>
    </location>
</feature>
<keyword evidence="6" id="KW-0175">Coiled coil</keyword>
<evidence type="ECO:0000256" key="4">
    <source>
        <dbReference type="ARBA" id="ARBA00043263"/>
    </source>
</evidence>
<dbReference type="Gene3D" id="2.40.30.170">
    <property type="match status" value="1"/>
</dbReference>
<comment type="similarity">
    <text evidence="1">Belongs to the membrane fusion protein (MFP) (TC 8.A.1) family.</text>
</comment>
<dbReference type="InterPro" id="IPR058639">
    <property type="entry name" value="BSH_YknX-like"/>
</dbReference>
<dbReference type="InterPro" id="IPR058792">
    <property type="entry name" value="Beta-barrel_RND_2"/>
</dbReference>